<feature type="compositionally biased region" description="Acidic residues" evidence="1">
    <location>
        <begin position="532"/>
        <end position="557"/>
    </location>
</feature>
<feature type="compositionally biased region" description="Low complexity" evidence="1">
    <location>
        <begin position="349"/>
        <end position="424"/>
    </location>
</feature>
<dbReference type="SUPFAM" id="SSF53474">
    <property type="entry name" value="alpha/beta-Hydrolases"/>
    <property type="match status" value="1"/>
</dbReference>
<gene>
    <name evidence="3" type="ORF">MCHLO_16957</name>
</gene>
<feature type="compositionally biased region" description="Low complexity" evidence="1">
    <location>
        <begin position="239"/>
        <end position="257"/>
    </location>
</feature>
<feature type="compositionally biased region" description="Basic and acidic residues" evidence="1">
    <location>
        <begin position="574"/>
        <end position="607"/>
    </location>
</feature>
<feature type="region of interest" description="Disordered" evidence="1">
    <location>
        <begin position="236"/>
        <end position="630"/>
    </location>
</feature>
<dbReference type="InterPro" id="IPR000383">
    <property type="entry name" value="Xaa-Pro-like_dom"/>
</dbReference>
<evidence type="ECO:0000256" key="1">
    <source>
        <dbReference type="SAM" id="MobiDB-lite"/>
    </source>
</evidence>
<dbReference type="PANTHER" id="PTHR42103:SF2">
    <property type="entry name" value="AB HYDROLASE-1 DOMAIN-CONTAINING PROTEIN"/>
    <property type="match status" value="1"/>
</dbReference>
<reference evidence="3" key="1">
    <citation type="submission" date="2014-09" db="EMBL/GenBank/DDBJ databases">
        <title>Genome sequence of the luminous mushroom Mycena chlorophos for searching fungal bioluminescence genes.</title>
        <authorList>
            <person name="Tanaka Y."/>
            <person name="Kasuga D."/>
            <person name="Oba Y."/>
            <person name="Hase S."/>
            <person name="Sato K."/>
            <person name="Oba Y."/>
            <person name="Sakakibara Y."/>
        </authorList>
    </citation>
    <scope>NUCLEOTIDE SEQUENCE</scope>
</reference>
<sequence>MATLVPLSTGVSLETHISSPPQNADAKKLAVLLHPWSWLGGRMNDPVVRLLAEPLHDSGYHVVRYNSRGVGNSTGWASFTGQAEAADLAALIQWARDDVGDVRSVLVVGYSYGALIASMQPPLPDIETSYALISYPLSVRGWLTLFRTSRYEEALKRLVQTHSKVLFIFGDQDQFTAVERYREWRAALGESSVEWVEVKGGSHFWIDEDGDELSRPLPDERPRASVANLIGRFEGAKGAGAAKPPTSVSPRSTSVASNITGDSAKEEAKTKREWPPRQASTDSKPPPPIVPSSSWTRKASESPAVPASSPPVAAASTVASRISASPQPVVPPHIETQPFSPEPSITVDPATPATPKATPATPVPKATSKPASKAPVAPKSPAKTPAKPAPTPTKSHTPSLSQTLSPSAAARAKAAAAAPKPRASGAHVPARAKTPVKSTTSAASSTRPKTPNSGLFAPTASTLARARNSQAGPPPVKMTATEKARMAAAAAANKPIRGKPATRAAPTKAKAPASTRVVKKEAAPKAANVAEIPDEETHEDVEEEVHGEEVHEEEMHEEEVHEEVYEEEGEEVHEETHDAEIVHDQEEHDEQVVEEAHEEAEANGHEEVEAEEHVDDNAADIVSDDSHPSDGARPTTLYIAADTPCTYPGFTLVLAYASATYPLLTNLDGWIANKWNGFGVTDKQQARLRSSSEEGNAWLEEDHR</sequence>
<feature type="compositionally biased region" description="Low complexity" evidence="1">
    <location>
        <begin position="301"/>
        <end position="320"/>
    </location>
</feature>
<dbReference type="Pfam" id="PF02129">
    <property type="entry name" value="Peptidase_S15"/>
    <property type="match status" value="1"/>
</dbReference>
<protein>
    <recommendedName>
        <fullName evidence="2">Xaa-Pro dipeptidyl-peptidase-like domain-containing protein</fullName>
    </recommendedName>
</protein>
<feature type="compositionally biased region" description="Basic and acidic residues" evidence="1">
    <location>
        <begin position="263"/>
        <end position="275"/>
    </location>
</feature>
<evidence type="ECO:0000313" key="3">
    <source>
        <dbReference type="EMBL" id="GAT60863.1"/>
    </source>
</evidence>
<keyword evidence="4" id="KW-1185">Reference proteome</keyword>
<name>A0ABQ0MCC3_MYCCL</name>
<feature type="compositionally biased region" description="Acidic residues" evidence="1">
    <location>
        <begin position="564"/>
        <end position="573"/>
    </location>
</feature>
<dbReference type="InterPro" id="IPR029058">
    <property type="entry name" value="AB_hydrolase_fold"/>
</dbReference>
<accession>A0ABQ0MCC3</accession>
<organism evidence="3 4">
    <name type="scientific">Mycena chlorophos</name>
    <name type="common">Agaric fungus</name>
    <name type="synonym">Agaricus chlorophos</name>
    <dbReference type="NCBI Taxonomy" id="658473"/>
    <lineage>
        <taxon>Eukaryota</taxon>
        <taxon>Fungi</taxon>
        <taxon>Dikarya</taxon>
        <taxon>Basidiomycota</taxon>
        <taxon>Agaricomycotina</taxon>
        <taxon>Agaricomycetes</taxon>
        <taxon>Agaricomycetidae</taxon>
        <taxon>Agaricales</taxon>
        <taxon>Marasmiineae</taxon>
        <taxon>Mycenaceae</taxon>
        <taxon>Mycena</taxon>
    </lineage>
</organism>
<dbReference type="Proteomes" id="UP000815677">
    <property type="component" value="Unassembled WGS sequence"/>
</dbReference>
<feature type="compositionally biased region" description="Polar residues" evidence="1">
    <location>
        <begin position="436"/>
        <end position="471"/>
    </location>
</feature>
<feature type="compositionally biased region" description="Acidic residues" evidence="1">
    <location>
        <begin position="608"/>
        <end position="618"/>
    </location>
</feature>
<evidence type="ECO:0000313" key="4">
    <source>
        <dbReference type="Proteomes" id="UP000815677"/>
    </source>
</evidence>
<dbReference type="Gene3D" id="3.40.50.1820">
    <property type="entry name" value="alpha/beta hydrolase"/>
    <property type="match status" value="1"/>
</dbReference>
<feature type="domain" description="Xaa-Pro dipeptidyl-peptidase-like" evidence="2">
    <location>
        <begin position="10"/>
        <end position="119"/>
    </location>
</feature>
<feature type="compositionally biased region" description="Low complexity" evidence="1">
    <location>
        <begin position="499"/>
        <end position="516"/>
    </location>
</feature>
<dbReference type="PANTHER" id="PTHR42103">
    <property type="entry name" value="ALPHA/BETA-HYDROLASES SUPERFAMILY PROTEIN"/>
    <property type="match status" value="1"/>
</dbReference>
<evidence type="ECO:0000259" key="2">
    <source>
        <dbReference type="Pfam" id="PF02129"/>
    </source>
</evidence>
<proteinExistence type="predicted"/>
<dbReference type="EMBL" id="DF849967">
    <property type="protein sequence ID" value="GAT60863.1"/>
    <property type="molecule type" value="Genomic_DNA"/>
</dbReference>